<dbReference type="EMBL" id="CP112998">
    <property type="protein sequence ID" value="WAC14812.1"/>
    <property type="molecule type" value="Genomic_DNA"/>
</dbReference>
<organism evidence="2 3">
    <name type="scientific">Dyadobacter pollutisoli</name>
    <dbReference type="NCBI Taxonomy" id="2910158"/>
    <lineage>
        <taxon>Bacteria</taxon>
        <taxon>Pseudomonadati</taxon>
        <taxon>Bacteroidota</taxon>
        <taxon>Cytophagia</taxon>
        <taxon>Cytophagales</taxon>
        <taxon>Spirosomataceae</taxon>
        <taxon>Dyadobacter</taxon>
    </lineage>
</organism>
<dbReference type="AlphaFoldDB" id="A0A9E8NGX9"/>
<keyword evidence="3" id="KW-1185">Reference proteome</keyword>
<dbReference type="RefSeq" id="WP_244820179.1">
    <property type="nucleotide sequence ID" value="NZ_CP112998.1"/>
</dbReference>
<dbReference type="Proteomes" id="UP001164653">
    <property type="component" value="Chromosome"/>
</dbReference>
<accession>A0A9E8NGX9</accession>
<name>A0A9E8NGX9_9BACT</name>
<dbReference type="KEGG" id="dpf:ON006_12775"/>
<gene>
    <name evidence="2" type="ORF">ON006_12775</name>
</gene>
<evidence type="ECO:0008006" key="4">
    <source>
        <dbReference type="Google" id="ProtNLM"/>
    </source>
</evidence>
<evidence type="ECO:0000256" key="1">
    <source>
        <dbReference type="SAM" id="SignalP"/>
    </source>
</evidence>
<evidence type="ECO:0000313" key="2">
    <source>
        <dbReference type="EMBL" id="WAC14812.1"/>
    </source>
</evidence>
<proteinExistence type="predicted"/>
<feature type="chain" id="PRO_5039393539" description="DUF4421 domain-containing protein" evidence="1">
    <location>
        <begin position="20"/>
        <end position="417"/>
    </location>
</feature>
<reference evidence="2" key="1">
    <citation type="submission" date="2022-11" db="EMBL/GenBank/DDBJ databases">
        <title>Dyadobacter pollutisoli sp. nov., isolated from plastic dumped soil.</title>
        <authorList>
            <person name="Kim J.M."/>
            <person name="Kim K.R."/>
            <person name="Lee J.K."/>
            <person name="Hao L."/>
            <person name="Jeon C.O."/>
        </authorList>
    </citation>
    <scope>NUCLEOTIDE SEQUENCE</scope>
    <source>
        <strain evidence="2">U1</strain>
    </source>
</reference>
<evidence type="ECO:0000313" key="3">
    <source>
        <dbReference type="Proteomes" id="UP001164653"/>
    </source>
</evidence>
<protein>
    <recommendedName>
        <fullName evidence="4">DUF4421 domain-containing protein</fullName>
    </recommendedName>
</protein>
<feature type="signal peptide" evidence="1">
    <location>
        <begin position="1"/>
        <end position="19"/>
    </location>
</feature>
<keyword evidence="1" id="KW-0732">Signal</keyword>
<sequence>MKNALLTLLFILSGIASYAQDSIKVSYSQEPDTLVRQRFIDRYENVFMTKVPTRHMFKVGYQGSEVQGMGINFGYEYKLLPSLSFEAALFAQFSEYNEALADHLLHFNWKQVNIWVNAKARWYYNMNRRIKKGLNANNFSGPYIGFTYDQSVFLRYQYTNTNTGRIGLLYGLQSRFFNNGFVDFSVALFNKEAGANSYVEGSPAFWKPKNYVLGTNLNIGLAIGDWKKTKTAPFCDIIFCDELVKGQWKVQMPNISIGLKNQIVRTEVAYERKLGKIPLSMQGDIGFSLYNNNWFRSSPTRSTSVEGNLQLRYYFLRNFKERRGKSTSDLSGPYAGLLGGYNFNFIKSRYKYQPEFNQNIETRIWNTALLLGYQQRLFKRIFFDASLVYRKSFLVDDTYLGRQKPFLTSKMTMGFTF</sequence>